<evidence type="ECO:0000313" key="3">
    <source>
        <dbReference type="Proteomes" id="UP001500124"/>
    </source>
</evidence>
<accession>A0ABP9JVD0</accession>
<reference evidence="3" key="1">
    <citation type="journal article" date="2019" name="Int. J. Syst. Evol. Microbiol.">
        <title>The Global Catalogue of Microorganisms (GCM) 10K type strain sequencing project: providing services to taxonomists for standard genome sequencing and annotation.</title>
        <authorList>
            <consortium name="The Broad Institute Genomics Platform"/>
            <consortium name="The Broad Institute Genome Sequencing Center for Infectious Disease"/>
            <person name="Wu L."/>
            <person name="Ma J."/>
        </authorList>
    </citation>
    <scope>NUCLEOTIDE SEQUENCE [LARGE SCALE GENOMIC DNA]</scope>
    <source>
        <strain evidence="3">JCM 18410</strain>
    </source>
</reference>
<dbReference type="EMBL" id="BAABKC010000007">
    <property type="protein sequence ID" value="GAA5043503.1"/>
    <property type="molecule type" value="Genomic_DNA"/>
</dbReference>
<evidence type="ECO:0000313" key="2">
    <source>
        <dbReference type="EMBL" id="GAA5043503.1"/>
    </source>
</evidence>
<evidence type="ECO:0000256" key="1">
    <source>
        <dbReference type="SAM" id="MobiDB-lite"/>
    </source>
</evidence>
<dbReference type="RefSeq" id="WP_176146599.1">
    <property type="nucleotide sequence ID" value="NZ_BAABKC010000007.1"/>
</dbReference>
<keyword evidence="3" id="KW-1185">Reference proteome</keyword>
<gene>
    <name evidence="2" type="ORF">GCM10023336_05140</name>
</gene>
<organism evidence="2 3">
    <name type="scientific">Streptomyces similanensis</name>
    <dbReference type="NCBI Taxonomy" id="1274988"/>
    <lineage>
        <taxon>Bacteria</taxon>
        <taxon>Bacillati</taxon>
        <taxon>Actinomycetota</taxon>
        <taxon>Actinomycetes</taxon>
        <taxon>Kitasatosporales</taxon>
        <taxon>Streptomycetaceae</taxon>
        <taxon>Streptomyces</taxon>
    </lineage>
</organism>
<dbReference type="Proteomes" id="UP001500124">
    <property type="component" value="Unassembled WGS sequence"/>
</dbReference>
<feature type="region of interest" description="Disordered" evidence="1">
    <location>
        <begin position="1"/>
        <end position="21"/>
    </location>
</feature>
<protein>
    <submittedName>
        <fullName evidence="2">Uncharacterized protein</fullName>
    </submittedName>
</protein>
<proteinExistence type="predicted"/>
<sequence>MSNATTHRSRTEELSETGAPFELSTVPIDPKVIAKLAEVRVPTPQSVLLGWVDVPPGDPRGATNHAVYLTPGGYAYRVTTYFGEYRSGAPS</sequence>
<name>A0ABP9JVD0_9ACTN</name>
<comment type="caution">
    <text evidence="2">The sequence shown here is derived from an EMBL/GenBank/DDBJ whole genome shotgun (WGS) entry which is preliminary data.</text>
</comment>